<dbReference type="EMBL" id="CAJVQC010080449">
    <property type="protein sequence ID" value="CAG8817989.1"/>
    <property type="molecule type" value="Genomic_DNA"/>
</dbReference>
<name>A0ACA9RZC8_9GLOM</name>
<keyword evidence="2" id="KW-1185">Reference proteome</keyword>
<feature type="non-terminal residue" evidence="1">
    <location>
        <position position="1"/>
    </location>
</feature>
<protein>
    <submittedName>
        <fullName evidence="1">5327_t:CDS:1</fullName>
    </submittedName>
</protein>
<accession>A0ACA9RZC8</accession>
<evidence type="ECO:0000313" key="2">
    <source>
        <dbReference type="Proteomes" id="UP000789920"/>
    </source>
</evidence>
<evidence type="ECO:0000313" key="1">
    <source>
        <dbReference type="EMBL" id="CAG8817989.1"/>
    </source>
</evidence>
<proteinExistence type="predicted"/>
<dbReference type="Proteomes" id="UP000789920">
    <property type="component" value="Unassembled WGS sequence"/>
</dbReference>
<organism evidence="1 2">
    <name type="scientific">Racocetra persica</name>
    <dbReference type="NCBI Taxonomy" id="160502"/>
    <lineage>
        <taxon>Eukaryota</taxon>
        <taxon>Fungi</taxon>
        <taxon>Fungi incertae sedis</taxon>
        <taxon>Mucoromycota</taxon>
        <taxon>Glomeromycotina</taxon>
        <taxon>Glomeromycetes</taxon>
        <taxon>Diversisporales</taxon>
        <taxon>Gigasporaceae</taxon>
        <taxon>Racocetra</taxon>
    </lineage>
</organism>
<gene>
    <name evidence="1" type="ORF">RPERSI_LOCUS24815</name>
</gene>
<feature type="non-terminal residue" evidence="1">
    <location>
        <position position="62"/>
    </location>
</feature>
<reference evidence="1" key="1">
    <citation type="submission" date="2021-06" db="EMBL/GenBank/DDBJ databases">
        <authorList>
            <person name="Kallberg Y."/>
            <person name="Tangrot J."/>
            <person name="Rosling A."/>
        </authorList>
    </citation>
    <scope>NUCLEOTIDE SEQUENCE</scope>
    <source>
        <strain evidence="1">MA461A</strain>
    </source>
</reference>
<sequence>YEDLKQTDGDDYTVMKWDSKLIKLKRLKNINKCNDKDFKRLTLELSVSDKKFEHPNVLKVFG</sequence>
<comment type="caution">
    <text evidence="1">The sequence shown here is derived from an EMBL/GenBank/DDBJ whole genome shotgun (WGS) entry which is preliminary data.</text>
</comment>